<proteinExistence type="predicted"/>
<feature type="compositionally biased region" description="Low complexity" evidence="1">
    <location>
        <begin position="311"/>
        <end position="327"/>
    </location>
</feature>
<keyword evidence="3" id="KW-1185">Reference proteome</keyword>
<feature type="region of interest" description="Disordered" evidence="1">
    <location>
        <begin position="271"/>
        <end position="365"/>
    </location>
</feature>
<sequence>MFLYDSFSRPLPNLPQAPGWKEKLDTHWSSPLTEIKYPPTYWEEVPVDHYLQKAKRELGKPSVKHYLQVHGDPSMDPLMKMGVEADVVRYSNEQLALPVNHALFASVGGGKIECYSESESQGSRPDKIWKRASANPSGGKSEGTFALFESKIKRTILQDEFAVAKLSTPGDVAAKVKSASKNPKKTHFDGKSLKIMCQAAKYANNASFNSNYVALFDLEWLFLCVFDRTDPLSVKGTMVPCQGPDSKDARLALLGWLIEAWEEELAGRNTAVPAHPLDSGDHQTRSKAKTAARGTSTTFSAVQSSSHKQTTPDASAPKASASKTSNTRNVAQKATLPVRSRKQKINPVTKKPMFDKDGKPIYESD</sequence>
<dbReference type="Proteomes" id="UP001197093">
    <property type="component" value="Unassembled WGS sequence"/>
</dbReference>
<protein>
    <submittedName>
        <fullName evidence="2">Uncharacterized protein</fullName>
    </submittedName>
</protein>
<gene>
    <name evidence="2" type="ORF">NEMBOFW57_003891</name>
</gene>
<evidence type="ECO:0000313" key="3">
    <source>
        <dbReference type="Proteomes" id="UP001197093"/>
    </source>
</evidence>
<organism evidence="2 3">
    <name type="scientific">Staphylotrichum longicolle</name>
    <dbReference type="NCBI Taxonomy" id="669026"/>
    <lineage>
        <taxon>Eukaryota</taxon>
        <taxon>Fungi</taxon>
        <taxon>Dikarya</taxon>
        <taxon>Ascomycota</taxon>
        <taxon>Pezizomycotina</taxon>
        <taxon>Sordariomycetes</taxon>
        <taxon>Sordariomycetidae</taxon>
        <taxon>Sordariales</taxon>
        <taxon>Chaetomiaceae</taxon>
        <taxon>Staphylotrichum</taxon>
    </lineage>
</organism>
<feature type="compositionally biased region" description="Basic and acidic residues" evidence="1">
    <location>
        <begin position="352"/>
        <end position="365"/>
    </location>
</feature>
<feature type="region of interest" description="Disordered" evidence="1">
    <location>
        <begin position="118"/>
        <end position="140"/>
    </location>
</feature>
<evidence type="ECO:0000256" key="1">
    <source>
        <dbReference type="SAM" id="MobiDB-lite"/>
    </source>
</evidence>
<accession>A0AAD4F5G2</accession>
<reference evidence="2" key="1">
    <citation type="submission" date="2023-02" db="EMBL/GenBank/DDBJ databases">
        <authorList>
            <person name="Palmer J.M."/>
        </authorList>
    </citation>
    <scope>NUCLEOTIDE SEQUENCE</scope>
    <source>
        <strain evidence="2">FW57</strain>
    </source>
</reference>
<name>A0AAD4F5G2_9PEZI</name>
<feature type="compositionally biased region" description="Polar residues" evidence="1">
    <location>
        <begin position="293"/>
        <end position="309"/>
    </location>
</feature>
<comment type="caution">
    <text evidence="2">The sequence shown here is derived from an EMBL/GenBank/DDBJ whole genome shotgun (WGS) entry which is preliminary data.</text>
</comment>
<dbReference type="AlphaFoldDB" id="A0AAD4F5G2"/>
<dbReference type="EMBL" id="JAHCVI010000001">
    <property type="protein sequence ID" value="KAG7293833.1"/>
    <property type="molecule type" value="Genomic_DNA"/>
</dbReference>
<evidence type="ECO:0000313" key="2">
    <source>
        <dbReference type="EMBL" id="KAG7293833.1"/>
    </source>
</evidence>